<dbReference type="Pfam" id="PF00903">
    <property type="entry name" value="Glyoxalase"/>
    <property type="match status" value="1"/>
</dbReference>
<dbReference type="InterPro" id="IPR029068">
    <property type="entry name" value="Glyas_Bleomycin-R_OHBP_Dase"/>
</dbReference>
<sequence length="113" mass="13183">MNLHSAVFCSNDLSKVVPFYAERLGFKLEYQQDDKFVSFIFPNGARLGIKRKVEDREIPGAQTVFIEVKDIENLYERIKKSDIKILKELVVQDWGKNFSILDPDNNKVQFVEQ</sequence>
<dbReference type="Proteomes" id="UP000033869">
    <property type="component" value="Unassembled WGS sequence"/>
</dbReference>
<evidence type="ECO:0000313" key="2">
    <source>
        <dbReference type="EMBL" id="KKS08865.1"/>
    </source>
</evidence>
<name>A0A0G0W7A8_UNCC2</name>
<dbReference type="SUPFAM" id="SSF54593">
    <property type="entry name" value="Glyoxalase/Bleomycin resistance protein/Dihydroxybiphenyl dioxygenase"/>
    <property type="match status" value="1"/>
</dbReference>
<protein>
    <recommendedName>
        <fullName evidence="1">VOC domain-containing protein</fullName>
    </recommendedName>
</protein>
<dbReference type="AlphaFoldDB" id="A0A0G0W7A8"/>
<dbReference type="InterPro" id="IPR037523">
    <property type="entry name" value="VOC_core"/>
</dbReference>
<dbReference type="PROSITE" id="PS51819">
    <property type="entry name" value="VOC"/>
    <property type="match status" value="1"/>
</dbReference>
<dbReference type="Gene3D" id="3.10.180.10">
    <property type="entry name" value="2,3-Dihydroxybiphenyl 1,2-Dioxygenase, domain 1"/>
    <property type="match status" value="1"/>
</dbReference>
<accession>A0A0G0W7A8</accession>
<reference evidence="2 3" key="1">
    <citation type="journal article" date="2015" name="Nature">
        <title>rRNA introns, odd ribosomes, and small enigmatic genomes across a large radiation of phyla.</title>
        <authorList>
            <person name="Brown C.T."/>
            <person name="Hug L.A."/>
            <person name="Thomas B.C."/>
            <person name="Sharon I."/>
            <person name="Castelle C.J."/>
            <person name="Singh A."/>
            <person name="Wilkins M.J."/>
            <person name="Williams K.H."/>
            <person name="Banfield J.F."/>
        </authorList>
    </citation>
    <scope>NUCLEOTIDE SEQUENCE [LARGE SCALE GENOMIC DNA]</scope>
</reference>
<evidence type="ECO:0000313" key="3">
    <source>
        <dbReference type="Proteomes" id="UP000033869"/>
    </source>
</evidence>
<feature type="domain" description="VOC" evidence="1">
    <location>
        <begin position="2"/>
        <end position="113"/>
    </location>
</feature>
<dbReference type="InterPro" id="IPR004360">
    <property type="entry name" value="Glyas_Fos-R_dOase_dom"/>
</dbReference>
<gene>
    <name evidence="2" type="ORF">UU65_C0004G0076</name>
</gene>
<comment type="caution">
    <text evidence="2">The sequence shown here is derived from an EMBL/GenBank/DDBJ whole genome shotgun (WGS) entry which is preliminary data.</text>
</comment>
<evidence type="ECO:0000259" key="1">
    <source>
        <dbReference type="PROSITE" id="PS51819"/>
    </source>
</evidence>
<organism evidence="2 3">
    <name type="scientific">candidate division CPR2 bacterium GW2011_GWC1_41_48</name>
    <dbReference type="NCBI Taxonomy" id="1618344"/>
    <lineage>
        <taxon>Bacteria</taxon>
        <taxon>Bacteria division CPR2</taxon>
    </lineage>
</organism>
<proteinExistence type="predicted"/>
<dbReference type="EMBL" id="LCBL01000004">
    <property type="protein sequence ID" value="KKS08865.1"/>
    <property type="molecule type" value="Genomic_DNA"/>
</dbReference>